<dbReference type="InterPro" id="IPR017892">
    <property type="entry name" value="Pkinase_C"/>
</dbReference>
<dbReference type="InterPro" id="IPR036871">
    <property type="entry name" value="PX_dom_sf"/>
</dbReference>
<sequence>MNRMSPAVSISDTEIWEKNKRFIVYKLVVNCGSQSWCLFRRYNEFHALYDKLKKLYPRAQLKLPGKRLFGNFEPLFIRQRRDGLCDFVQKLLGHPEMQLHADVRAFFHLDCGSEEEDDALDSPGQRDGDDVTNLVNLGPSEEPRAKPGDFEFLKMIGKGSFGKVLLARHKMEGRLYAVKVLNKSHILRKNETKHIMSERNVLVTNIKHSFLVGMHYSFQTPNKLYFVLDYINGGELFYHLQHDRYFSEVRARFYAAEIASALGYLHSKNIIYRDLKPENILLDSQGHIVLTDFGLCKEGIKGRDTTSTFCGTPEYLAPEVLLKQPYDKTVDWWCLGSVLYEMLFGLPPFYARDLNEMYDKILHHTLQFRGKSSSPAVRDILEKLLQKEKDKRLGSKGDFAEISSHSFFSGINWTQLMDKRIKPPYNPNVSGQLDLRHFDPAFVQEPVPASVGRSGGETGASVKCPEHAFDGFSYVMPAHSKLCVSPT</sequence>
<dbReference type="SMART" id="SM00133">
    <property type="entry name" value="S_TK_X"/>
    <property type="match status" value="1"/>
</dbReference>
<evidence type="ECO:0000259" key="13">
    <source>
        <dbReference type="PROSITE" id="PS51285"/>
    </source>
</evidence>
<dbReference type="PROSITE" id="PS50195">
    <property type="entry name" value="PX"/>
    <property type="match status" value="1"/>
</dbReference>
<dbReference type="InterPro" id="IPR008271">
    <property type="entry name" value="Ser/Thr_kinase_AS"/>
</dbReference>
<keyword evidence="7 8" id="KW-0067">ATP-binding</keyword>
<feature type="binding site" evidence="8">
    <location>
        <position position="179"/>
    </location>
    <ligand>
        <name>ATP</name>
        <dbReference type="ChEBI" id="CHEBI:30616"/>
    </ligand>
</feature>
<dbReference type="Proteomes" id="UP001209878">
    <property type="component" value="Unassembled WGS sequence"/>
</dbReference>
<feature type="region of interest" description="Disordered" evidence="10">
    <location>
        <begin position="115"/>
        <end position="146"/>
    </location>
</feature>
<evidence type="ECO:0000256" key="2">
    <source>
        <dbReference type="ARBA" id="ARBA00022527"/>
    </source>
</evidence>
<evidence type="ECO:0000256" key="4">
    <source>
        <dbReference type="ARBA" id="ARBA00022679"/>
    </source>
</evidence>
<dbReference type="PROSITE" id="PS00107">
    <property type="entry name" value="PROTEIN_KINASE_ATP"/>
    <property type="match status" value="1"/>
</dbReference>
<evidence type="ECO:0000313" key="14">
    <source>
        <dbReference type="EMBL" id="KAK2194114.1"/>
    </source>
</evidence>
<dbReference type="FunFam" id="3.30.200.20:FF:000030">
    <property type="entry name" value="Non-specific serine/threonine protein kinase"/>
    <property type="match status" value="1"/>
</dbReference>
<evidence type="ECO:0000313" key="15">
    <source>
        <dbReference type="Proteomes" id="UP001209878"/>
    </source>
</evidence>
<dbReference type="SUPFAM" id="SSF64268">
    <property type="entry name" value="PX domain"/>
    <property type="match status" value="1"/>
</dbReference>
<keyword evidence="5 8" id="KW-0547">Nucleotide-binding</keyword>
<dbReference type="InterPro" id="IPR000961">
    <property type="entry name" value="AGC-kinase_C"/>
</dbReference>
<keyword evidence="3" id="KW-0597">Phosphoprotein</keyword>
<keyword evidence="4" id="KW-0808">Transferase</keyword>
<dbReference type="AlphaFoldDB" id="A0AAD9PG04"/>
<dbReference type="PANTHER" id="PTHR24351">
    <property type="entry name" value="RIBOSOMAL PROTEIN S6 KINASE"/>
    <property type="match status" value="1"/>
</dbReference>
<dbReference type="InterPro" id="IPR000719">
    <property type="entry name" value="Prot_kinase_dom"/>
</dbReference>
<dbReference type="GO" id="GO:0005524">
    <property type="term" value="F:ATP binding"/>
    <property type="evidence" value="ECO:0007669"/>
    <property type="project" value="UniProtKB-UniRule"/>
</dbReference>
<feature type="domain" description="PX" evidence="12">
    <location>
        <begin position="3"/>
        <end position="114"/>
    </location>
</feature>
<keyword evidence="6" id="KW-0418">Kinase</keyword>
<dbReference type="FunFam" id="1.10.510.10:FF:000065">
    <property type="entry name" value="Non-specific serine/threonine protein kinase"/>
    <property type="match status" value="1"/>
</dbReference>
<evidence type="ECO:0000256" key="3">
    <source>
        <dbReference type="ARBA" id="ARBA00022553"/>
    </source>
</evidence>
<dbReference type="PROSITE" id="PS51285">
    <property type="entry name" value="AGC_KINASE_CTER"/>
    <property type="match status" value="1"/>
</dbReference>
<organism evidence="14 15">
    <name type="scientific">Ridgeia piscesae</name>
    <name type="common">Tubeworm</name>
    <dbReference type="NCBI Taxonomy" id="27915"/>
    <lineage>
        <taxon>Eukaryota</taxon>
        <taxon>Metazoa</taxon>
        <taxon>Spiralia</taxon>
        <taxon>Lophotrochozoa</taxon>
        <taxon>Annelida</taxon>
        <taxon>Polychaeta</taxon>
        <taxon>Sedentaria</taxon>
        <taxon>Canalipalpata</taxon>
        <taxon>Sabellida</taxon>
        <taxon>Siboglinidae</taxon>
        <taxon>Ridgeia</taxon>
    </lineage>
</organism>
<dbReference type="SMART" id="SM00312">
    <property type="entry name" value="PX"/>
    <property type="match status" value="1"/>
</dbReference>
<dbReference type="Gene3D" id="3.30.200.20">
    <property type="entry name" value="Phosphorylase Kinase, domain 1"/>
    <property type="match status" value="1"/>
</dbReference>
<dbReference type="Pfam" id="PF00787">
    <property type="entry name" value="PX"/>
    <property type="match status" value="1"/>
</dbReference>
<dbReference type="Gene3D" id="1.10.510.10">
    <property type="entry name" value="Transferase(Phosphotransferase) domain 1"/>
    <property type="match status" value="1"/>
</dbReference>
<comment type="similarity">
    <text evidence="1">Belongs to the protein kinase superfamily. AGC Ser/Thr protein kinase family.</text>
</comment>
<dbReference type="InterPro" id="IPR001683">
    <property type="entry name" value="PX_dom"/>
</dbReference>
<dbReference type="Pfam" id="PF00433">
    <property type="entry name" value="Pkinase_C"/>
    <property type="match status" value="1"/>
</dbReference>
<accession>A0AAD9PG04</accession>
<evidence type="ECO:0000259" key="11">
    <source>
        <dbReference type="PROSITE" id="PS50011"/>
    </source>
</evidence>
<dbReference type="Pfam" id="PF00069">
    <property type="entry name" value="Pkinase"/>
    <property type="match status" value="1"/>
</dbReference>
<proteinExistence type="inferred from homology"/>
<dbReference type="EMBL" id="JAODUO010000002">
    <property type="protein sequence ID" value="KAK2194114.1"/>
    <property type="molecule type" value="Genomic_DNA"/>
</dbReference>
<dbReference type="CDD" id="cd05575">
    <property type="entry name" value="STKc_SGK"/>
    <property type="match status" value="1"/>
</dbReference>
<dbReference type="InterPro" id="IPR017441">
    <property type="entry name" value="Protein_kinase_ATP_BS"/>
</dbReference>
<gene>
    <name evidence="14" type="ORF">NP493_2g08007</name>
</gene>
<keyword evidence="15" id="KW-1185">Reference proteome</keyword>
<evidence type="ECO:0000256" key="1">
    <source>
        <dbReference type="ARBA" id="ARBA00009903"/>
    </source>
</evidence>
<comment type="caution">
    <text evidence="14">The sequence shown here is derived from an EMBL/GenBank/DDBJ whole genome shotgun (WGS) entry which is preliminary data.</text>
</comment>
<dbReference type="Gene3D" id="3.30.1520.10">
    <property type="entry name" value="Phox-like domain"/>
    <property type="match status" value="1"/>
</dbReference>
<keyword evidence="2 9" id="KW-0723">Serine/threonine-protein kinase</keyword>
<dbReference type="PROSITE" id="PS00108">
    <property type="entry name" value="PROTEIN_KINASE_ST"/>
    <property type="match status" value="1"/>
</dbReference>
<evidence type="ECO:0000256" key="5">
    <source>
        <dbReference type="ARBA" id="ARBA00022741"/>
    </source>
</evidence>
<evidence type="ECO:0000256" key="10">
    <source>
        <dbReference type="SAM" id="MobiDB-lite"/>
    </source>
</evidence>
<protein>
    <submittedName>
        <fullName evidence="14">Uncharacterized protein</fullName>
    </submittedName>
</protein>
<dbReference type="PROSITE" id="PS50011">
    <property type="entry name" value="PROTEIN_KINASE_DOM"/>
    <property type="match status" value="1"/>
</dbReference>
<dbReference type="SUPFAM" id="SSF56112">
    <property type="entry name" value="Protein kinase-like (PK-like)"/>
    <property type="match status" value="1"/>
</dbReference>
<dbReference type="GO" id="GO:0004674">
    <property type="term" value="F:protein serine/threonine kinase activity"/>
    <property type="evidence" value="ECO:0007669"/>
    <property type="project" value="UniProtKB-KW"/>
</dbReference>
<evidence type="ECO:0000256" key="6">
    <source>
        <dbReference type="ARBA" id="ARBA00022777"/>
    </source>
</evidence>
<evidence type="ECO:0000256" key="8">
    <source>
        <dbReference type="PROSITE-ProRule" id="PRU10141"/>
    </source>
</evidence>
<dbReference type="SMART" id="SM00220">
    <property type="entry name" value="S_TKc"/>
    <property type="match status" value="1"/>
</dbReference>
<dbReference type="GO" id="GO:0035091">
    <property type="term" value="F:phosphatidylinositol binding"/>
    <property type="evidence" value="ECO:0007669"/>
    <property type="project" value="InterPro"/>
</dbReference>
<feature type="domain" description="Protein kinase" evidence="11">
    <location>
        <begin position="150"/>
        <end position="408"/>
    </location>
</feature>
<reference evidence="14" key="1">
    <citation type="journal article" date="2023" name="Mol. Biol. Evol.">
        <title>Third-Generation Sequencing Reveals the Adaptive Role of the Epigenome in Three Deep-Sea Polychaetes.</title>
        <authorList>
            <person name="Perez M."/>
            <person name="Aroh O."/>
            <person name="Sun Y."/>
            <person name="Lan Y."/>
            <person name="Juniper S.K."/>
            <person name="Young C.R."/>
            <person name="Angers B."/>
            <person name="Qian P.Y."/>
        </authorList>
    </citation>
    <scope>NUCLEOTIDE SEQUENCE</scope>
    <source>
        <strain evidence="14">R07B-5</strain>
    </source>
</reference>
<evidence type="ECO:0000259" key="12">
    <source>
        <dbReference type="PROSITE" id="PS50195"/>
    </source>
</evidence>
<dbReference type="InterPro" id="IPR011009">
    <property type="entry name" value="Kinase-like_dom_sf"/>
</dbReference>
<evidence type="ECO:0000256" key="7">
    <source>
        <dbReference type="ARBA" id="ARBA00022840"/>
    </source>
</evidence>
<feature type="domain" description="AGC-kinase C-terminal" evidence="13">
    <location>
        <begin position="409"/>
        <end position="484"/>
    </location>
</feature>
<evidence type="ECO:0000256" key="9">
    <source>
        <dbReference type="RuleBase" id="RU000304"/>
    </source>
</evidence>
<name>A0AAD9PG04_RIDPI</name>